<reference evidence="2 3" key="1">
    <citation type="submission" date="2009-07" db="EMBL/GenBank/DDBJ databases">
        <title>Complete sequence of Pectobacterium carotovorum subsp. carotovorum PC1.</title>
        <authorList>
            <consortium name="US DOE Joint Genome Institute"/>
            <person name="Lucas S."/>
            <person name="Copeland A."/>
            <person name="Lapidus A."/>
            <person name="Glavina del Rio T."/>
            <person name="Tice H."/>
            <person name="Bruce D."/>
            <person name="Goodwin L."/>
            <person name="Pitluck S."/>
            <person name="Munk A.C."/>
            <person name="Brettin T."/>
            <person name="Detter J.C."/>
            <person name="Han C."/>
            <person name="Tapia R."/>
            <person name="Larimer F."/>
            <person name="Land M."/>
            <person name="Hauser L."/>
            <person name="Kyrpides N."/>
            <person name="Mikhailova N."/>
            <person name="Balakrishnan V."/>
            <person name="Glasner J."/>
            <person name="Perna N.T."/>
        </authorList>
    </citation>
    <scope>NUCLEOTIDE SEQUENCE [LARGE SCALE GENOMIC DNA]</scope>
    <source>
        <strain evidence="2 3">PC1</strain>
    </source>
</reference>
<organism evidence="2 3">
    <name type="scientific">Pectobacterium carotovorum subsp. carotovorum (strain PC1)</name>
    <dbReference type="NCBI Taxonomy" id="561230"/>
    <lineage>
        <taxon>Bacteria</taxon>
        <taxon>Pseudomonadati</taxon>
        <taxon>Pseudomonadota</taxon>
        <taxon>Gammaproteobacteria</taxon>
        <taxon>Enterobacterales</taxon>
        <taxon>Pectobacteriaceae</taxon>
        <taxon>Pectobacterium</taxon>
    </lineage>
</organism>
<dbReference type="EMBL" id="CP001657">
    <property type="protein sequence ID" value="ACT12653.1"/>
    <property type="molecule type" value="Genomic_DNA"/>
</dbReference>
<feature type="transmembrane region" description="Helical" evidence="1">
    <location>
        <begin position="86"/>
        <end position="105"/>
    </location>
</feature>
<dbReference type="RefSeq" id="WP_015839873.1">
    <property type="nucleotide sequence ID" value="NC_012917.1"/>
</dbReference>
<accession>C6DEG8</accession>
<feature type="transmembrane region" description="Helical" evidence="1">
    <location>
        <begin position="5"/>
        <end position="26"/>
    </location>
</feature>
<dbReference type="STRING" id="561230.PC1_1612"/>
<protein>
    <submittedName>
        <fullName evidence="2">Uncharacterized protein</fullName>
    </submittedName>
</protein>
<evidence type="ECO:0000313" key="3">
    <source>
        <dbReference type="Proteomes" id="UP000002736"/>
    </source>
</evidence>
<keyword evidence="1" id="KW-0812">Transmembrane</keyword>
<sequence>MRGNLVTWCVFISLFFIYIVSTSFFFLEYYGVDKWIPLIVYFFSLFLVIKSLDWLNGVDEEGNIIKSLNAKWLIDLLKRGNEIGSLSRVLIVILGLFIGFIPILFF</sequence>
<keyword evidence="1" id="KW-1133">Transmembrane helix</keyword>
<evidence type="ECO:0000256" key="1">
    <source>
        <dbReference type="SAM" id="Phobius"/>
    </source>
</evidence>
<evidence type="ECO:0000313" key="2">
    <source>
        <dbReference type="EMBL" id="ACT12653.1"/>
    </source>
</evidence>
<proteinExistence type="predicted"/>
<feature type="transmembrane region" description="Helical" evidence="1">
    <location>
        <begin position="38"/>
        <end position="56"/>
    </location>
</feature>
<name>C6DEG8_PECCP</name>
<dbReference type="AlphaFoldDB" id="C6DEG8"/>
<gene>
    <name evidence="2" type="ordered locus">PC1_1612</name>
</gene>
<keyword evidence="1" id="KW-0472">Membrane</keyword>
<dbReference type="Proteomes" id="UP000002736">
    <property type="component" value="Chromosome"/>
</dbReference>
<dbReference type="HOGENOM" id="CLU_2220638_0_0_6"/>
<dbReference type="KEGG" id="pct:PC1_1612"/>